<keyword evidence="6 7" id="KW-0472">Membrane</keyword>
<evidence type="ECO:0000256" key="7">
    <source>
        <dbReference type="SAM" id="Phobius"/>
    </source>
</evidence>
<dbReference type="Gene3D" id="1.20.1540.10">
    <property type="entry name" value="Rhomboid-like"/>
    <property type="match status" value="1"/>
</dbReference>
<reference evidence="9 10" key="1">
    <citation type="submission" date="2016-01" db="EMBL/GenBank/DDBJ databases">
        <title>Whole genome sequencing of Bhargavaea cecembensis T14.</title>
        <authorList>
            <person name="Hong K.W."/>
        </authorList>
    </citation>
    <scope>NUCLEOTIDE SEQUENCE [LARGE SCALE GENOMIC DNA]</scope>
    <source>
        <strain evidence="9 10">T14</strain>
    </source>
</reference>
<gene>
    <name evidence="9" type="ORF">AV656_10325</name>
</gene>
<feature type="transmembrane region" description="Helical" evidence="7">
    <location>
        <begin position="12"/>
        <end position="37"/>
    </location>
</feature>
<feature type="transmembrane region" description="Helical" evidence="7">
    <location>
        <begin position="96"/>
        <end position="114"/>
    </location>
</feature>
<proteinExistence type="inferred from homology"/>
<evidence type="ECO:0000256" key="4">
    <source>
        <dbReference type="ARBA" id="ARBA00022801"/>
    </source>
</evidence>
<dbReference type="Proteomes" id="UP000076490">
    <property type="component" value="Unassembled WGS sequence"/>
</dbReference>
<dbReference type="OrthoDB" id="9813074at2"/>
<dbReference type="GO" id="GO:0004252">
    <property type="term" value="F:serine-type endopeptidase activity"/>
    <property type="evidence" value="ECO:0007669"/>
    <property type="project" value="InterPro"/>
</dbReference>
<evidence type="ECO:0000313" key="9">
    <source>
        <dbReference type="EMBL" id="KZE36973.1"/>
    </source>
</evidence>
<dbReference type="InterPro" id="IPR035952">
    <property type="entry name" value="Rhomboid-like_sf"/>
</dbReference>
<evidence type="ECO:0000256" key="3">
    <source>
        <dbReference type="ARBA" id="ARBA00022692"/>
    </source>
</evidence>
<dbReference type="GO" id="GO:0006508">
    <property type="term" value="P:proteolysis"/>
    <property type="evidence" value="ECO:0007669"/>
    <property type="project" value="UniProtKB-KW"/>
</dbReference>
<dbReference type="AlphaFoldDB" id="A0A161SIL5"/>
<feature type="transmembrane region" description="Helical" evidence="7">
    <location>
        <begin position="174"/>
        <end position="192"/>
    </location>
</feature>
<dbReference type="PANTHER" id="PTHR43731:SF14">
    <property type="entry name" value="PRESENILIN-ASSOCIATED RHOMBOID-LIKE PROTEIN, MITOCHONDRIAL"/>
    <property type="match status" value="1"/>
</dbReference>
<dbReference type="InterPro" id="IPR050925">
    <property type="entry name" value="Rhomboid_protease_S54"/>
</dbReference>
<dbReference type="InterPro" id="IPR022764">
    <property type="entry name" value="Peptidase_S54_rhomboid_dom"/>
</dbReference>
<evidence type="ECO:0000256" key="5">
    <source>
        <dbReference type="ARBA" id="ARBA00022989"/>
    </source>
</evidence>
<evidence type="ECO:0000256" key="1">
    <source>
        <dbReference type="ARBA" id="ARBA00004141"/>
    </source>
</evidence>
<feature type="transmembrane region" description="Helical" evidence="7">
    <location>
        <begin position="152"/>
        <end position="168"/>
    </location>
</feature>
<organism evidence="9 10">
    <name type="scientific">Bhargavaea cecembensis</name>
    <dbReference type="NCBI Taxonomy" id="394098"/>
    <lineage>
        <taxon>Bacteria</taxon>
        <taxon>Bacillati</taxon>
        <taxon>Bacillota</taxon>
        <taxon>Bacilli</taxon>
        <taxon>Bacillales</taxon>
        <taxon>Caryophanaceae</taxon>
        <taxon>Bhargavaea</taxon>
    </lineage>
</organism>
<dbReference type="Pfam" id="PF01694">
    <property type="entry name" value="Rhomboid"/>
    <property type="match status" value="1"/>
</dbReference>
<evidence type="ECO:0000256" key="6">
    <source>
        <dbReference type="ARBA" id="ARBA00023136"/>
    </source>
</evidence>
<sequence length="203" mass="22879">MFIRIESFSEYIRFYPVVSALIAINVIIYILTILPGIGDLIMFYGMGINRLIAAGDWWRFITPMFLHAGLMHVLFNMFALFLFGPELERLAGKVRFLNLFFLAGLFGNVASYFLHDGSYAYVGASGAIYGIFGAFGAFLYQTKGAFPQIRQIILPIIVISVIMTFLTPNINITAHLTGLAVGFLVGLSYFHPKNITSWRKKRR</sequence>
<comment type="similarity">
    <text evidence="2">Belongs to the peptidase S54 family.</text>
</comment>
<dbReference type="GO" id="GO:0016020">
    <property type="term" value="C:membrane"/>
    <property type="evidence" value="ECO:0007669"/>
    <property type="project" value="UniProtKB-SubCell"/>
</dbReference>
<feature type="domain" description="Peptidase S54 rhomboid" evidence="8">
    <location>
        <begin position="55"/>
        <end position="190"/>
    </location>
</feature>
<keyword evidence="9" id="KW-0645">Protease</keyword>
<name>A0A161SIL5_9BACL</name>
<evidence type="ECO:0000313" key="10">
    <source>
        <dbReference type="Proteomes" id="UP000076490"/>
    </source>
</evidence>
<dbReference type="SUPFAM" id="SSF144091">
    <property type="entry name" value="Rhomboid-like"/>
    <property type="match status" value="1"/>
</dbReference>
<comment type="subcellular location">
    <subcellularLocation>
        <location evidence="1">Membrane</location>
        <topology evidence="1">Multi-pass membrane protein</topology>
    </subcellularLocation>
</comment>
<accession>A0A161SIL5</accession>
<protein>
    <submittedName>
        <fullName evidence="9">Rhomboid family intramembrane serine protease</fullName>
    </submittedName>
</protein>
<comment type="caution">
    <text evidence="9">The sequence shown here is derived from an EMBL/GenBank/DDBJ whole genome shotgun (WGS) entry which is preliminary data.</text>
</comment>
<dbReference type="PANTHER" id="PTHR43731">
    <property type="entry name" value="RHOMBOID PROTEASE"/>
    <property type="match status" value="1"/>
</dbReference>
<dbReference type="EMBL" id="LQNT01000011">
    <property type="protein sequence ID" value="KZE36973.1"/>
    <property type="molecule type" value="Genomic_DNA"/>
</dbReference>
<evidence type="ECO:0000256" key="2">
    <source>
        <dbReference type="ARBA" id="ARBA00009045"/>
    </source>
</evidence>
<keyword evidence="4" id="KW-0378">Hydrolase</keyword>
<keyword evidence="5 7" id="KW-1133">Transmembrane helix</keyword>
<keyword evidence="3 7" id="KW-0812">Transmembrane</keyword>
<dbReference type="RefSeq" id="WP_063181771.1">
    <property type="nucleotide sequence ID" value="NZ_LQNT01000011.1"/>
</dbReference>
<feature type="transmembrane region" description="Helical" evidence="7">
    <location>
        <begin position="120"/>
        <end position="140"/>
    </location>
</feature>
<feature type="transmembrane region" description="Helical" evidence="7">
    <location>
        <begin position="57"/>
        <end position="84"/>
    </location>
</feature>
<evidence type="ECO:0000259" key="8">
    <source>
        <dbReference type="Pfam" id="PF01694"/>
    </source>
</evidence>